<dbReference type="AlphaFoldDB" id="A0A6A4RSI8"/>
<evidence type="ECO:0000313" key="1">
    <source>
        <dbReference type="EMBL" id="KAF0023008.1"/>
    </source>
</evidence>
<evidence type="ECO:0000313" key="2">
    <source>
        <dbReference type="Proteomes" id="UP000438429"/>
    </source>
</evidence>
<name>A0A6A4RSI8_SCOMX</name>
<gene>
    <name evidence="1" type="ORF">F2P81_024989</name>
</gene>
<accession>A0A6A4RSI8</accession>
<comment type="caution">
    <text evidence="1">The sequence shown here is derived from an EMBL/GenBank/DDBJ whole genome shotgun (WGS) entry which is preliminary data.</text>
</comment>
<sequence length="229" mass="25017">MLNKNNPIFAPTTDVSHNFKTVMLLSRWRLLSGAHRAAVIADRHAKGGSGTDTTGERIDAKKDNLAPGSADLYLGGRLQAACPRLIDLIRLSPTGSTICLPPERQENLCLQLEPVDRLSQRLNFHSTEWLAVPPGLTCPPLCRHRAEMQTRSQASLKDGAVVGLWGKWVLFLRCPLGASVDYDKALRAVNTAFPKDGSSVPLQIAVVKVVITLFNGSPRKTIIIWGVVH</sequence>
<reference evidence="1 2" key="1">
    <citation type="submission" date="2019-06" db="EMBL/GenBank/DDBJ databases">
        <title>Draft genomes of female and male turbot (Scophthalmus maximus).</title>
        <authorList>
            <person name="Xu H."/>
            <person name="Xu X.-W."/>
            <person name="Shao C."/>
            <person name="Chen S."/>
        </authorList>
    </citation>
    <scope>NUCLEOTIDE SEQUENCE [LARGE SCALE GENOMIC DNA]</scope>
    <source>
        <strain evidence="1">Ysfricsl-2016a</strain>
        <tissue evidence="1">Blood</tissue>
    </source>
</reference>
<proteinExistence type="predicted"/>
<organism evidence="1 2">
    <name type="scientific">Scophthalmus maximus</name>
    <name type="common">Turbot</name>
    <name type="synonym">Psetta maxima</name>
    <dbReference type="NCBI Taxonomy" id="52904"/>
    <lineage>
        <taxon>Eukaryota</taxon>
        <taxon>Metazoa</taxon>
        <taxon>Chordata</taxon>
        <taxon>Craniata</taxon>
        <taxon>Vertebrata</taxon>
        <taxon>Euteleostomi</taxon>
        <taxon>Actinopterygii</taxon>
        <taxon>Neopterygii</taxon>
        <taxon>Teleostei</taxon>
        <taxon>Neoteleostei</taxon>
        <taxon>Acanthomorphata</taxon>
        <taxon>Carangaria</taxon>
        <taxon>Pleuronectiformes</taxon>
        <taxon>Pleuronectoidei</taxon>
        <taxon>Scophthalmidae</taxon>
        <taxon>Scophthalmus</taxon>
    </lineage>
</organism>
<dbReference type="EMBL" id="VEVO01000023">
    <property type="protein sequence ID" value="KAF0023008.1"/>
    <property type="molecule type" value="Genomic_DNA"/>
</dbReference>
<protein>
    <submittedName>
        <fullName evidence="1">Uncharacterized protein</fullName>
    </submittedName>
</protein>
<dbReference type="Proteomes" id="UP000438429">
    <property type="component" value="Unassembled WGS sequence"/>
</dbReference>